<name>A0ABS5FA48_9PROT</name>
<proteinExistence type="predicted"/>
<dbReference type="RefSeq" id="WP_211858348.1">
    <property type="nucleotide sequence ID" value="NZ_JAAGBB010000103.1"/>
</dbReference>
<gene>
    <name evidence="1" type="ORF">GXW71_33790</name>
</gene>
<organism evidence="1 2">
    <name type="scientific">Plastoroseomonas hellenica</name>
    <dbReference type="NCBI Taxonomy" id="2687306"/>
    <lineage>
        <taxon>Bacteria</taxon>
        <taxon>Pseudomonadati</taxon>
        <taxon>Pseudomonadota</taxon>
        <taxon>Alphaproteobacteria</taxon>
        <taxon>Acetobacterales</taxon>
        <taxon>Acetobacteraceae</taxon>
        <taxon>Plastoroseomonas</taxon>
    </lineage>
</organism>
<dbReference type="Proteomes" id="UP001196870">
    <property type="component" value="Unassembled WGS sequence"/>
</dbReference>
<evidence type="ECO:0000313" key="1">
    <source>
        <dbReference type="EMBL" id="MBR0669371.1"/>
    </source>
</evidence>
<protein>
    <recommendedName>
        <fullName evidence="3">Inorganic diphosphatase</fullName>
    </recommendedName>
</protein>
<evidence type="ECO:0008006" key="3">
    <source>
        <dbReference type="Google" id="ProtNLM"/>
    </source>
</evidence>
<dbReference type="EMBL" id="JAAGBB010000103">
    <property type="protein sequence ID" value="MBR0669371.1"/>
    <property type="molecule type" value="Genomic_DNA"/>
</dbReference>
<keyword evidence="2" id="KW-1185">Reference proteome</keyword>
<comment type="caution">
    <text evidence="1">The sequence shown here is derived from an EMBL/GenBank/DDBJ whole genome shotgun (WGS) entry which is preliminary data.</text>
</comment>
<sequence>MIVRVHYPNPFSGGFGRFEYEADRPPGPGTLRRAAVPRPDGGDGEEIVEITHVAEGPDGMEAVGILRLDALGDLRVLSVGGVWDYLPVVPDIHRPALLGVLRRLFRAIPDAGEAGGADLAQQVDAIGESFRPLGGQLPGVGPRIRDLIAIIKGRSHLSALQAFFDAAPDARPEVEAASP</sequence>
<evidence type="ECO:0000313" key="2">
    <source>
        <dbReference type="Proteomes" id="UP001196870"/>
    </source>
</evidence>
<reference evidence="2" key="1">
    <citation type="journal article" date="2021" name="Syst. Appl. Microbiol.">
        <title>Roseomonas hellenica sp. nov., isolated from roots of wild-growing Alkanna tinctoria.</title>
        <authorList>
            <person name="Rat A."/>
            <person name="Naranjo H.D."/>
            <person name="Lebbe L."/>
            <person name="Cnockaert M."/>
            <person name="Krigas N."/>
            <person name="Grigoriadou K."/>
            <person name="Maloupa E."/>
            <person name="Willems A."/>
        </authorList>
    </citation>
    <scope>NUCLEOTIDE SEQUENCE [LARGE SCALE GENOMIC DNA]</scope>
    <source>
        <strain evidence="2">LMG 31523</strain>
    </source>
</reference>
<accession>A0ABS5FA48</accession>